<dbReference type="SUPFAM" id="SSF49313">
    <property type="entry name" value="Cadherin-like"/>
    <property type="match status" value="1"/>
</dbReference>
<dbReference type="SUPFAM" id="SSF50494">
    <property type="entry name" value="Trypsin-like serine proteases"/>
    <property type="match status" value="1"/>
</dbReference>
<dbReference type="InterPro" id="IPR025282">
    <property type="entry name" value="DUF4214"/>
</dbReference>
<sequence length="547" mass="56830">MVTEVTTRSIYPYTATALVVVTFPDGSRAAGTGAMVGINDLLTATHVVYNPDRGGWASSLSIYPGADFNGITSRIEDAPFVLDSFRWQSHGWPDQAFTDGSNTTFRYDESQYDVAVIGLSKAIGAQTGWFGLSPGVDAAQSASILGYASGAPGLMSGKAWVTRDAWASVYVATDGPGTDLLGAGSSGGPLYVIDSNGMPSIIGVKSAGTAYSNIWADIGLVYDELLTAISANDTLLSGAYLYKGIPDADATAGRTFSISLDADTFRSSNAGEPLVYAATLADGSPLPSWLKFDAATKMFSGMPESADAAGIRVRVTANSTTLATAAGSSPASDEFRIVIGTAGLDYTGGAGNERIAAQSGNDRIDGAGGIDTVMFASKRAAYQINLAASGISVKDSAGAGGADSLFSIERLQFADVSLALDIKGHAGQAFRLYQAAFDRKPDLGGLGAQINGLDSGTSLLQISRNFIDSEEFLLRYGANPSNEAFVTQLYANVLHRAPDAGGYAVQLGALNGGMSRAQLLVNFSESTENYNATIVGIQNGIEYLPFT</sequence>
<evidence type="ECO:0000256" key="1">
    <source>
        <dbReference type="ARBA" id="ARBA00022729"/>
    </source>
</evidence>
<dbReference type="InterPro" id="IPR050966">
    <property type="entry name" value="Glutamyl_endopeptidase"/>
</dbReference>
<dbReference type="Pfam" id="PF05345">
    <property type="entry name" value="He_PIG"/>
    <property type="match status" value="1"/>
</dbReference>
<organism evidence="3 4">
    <name type="scientific">Noviherbaspirillum album</name>
    <dbReference type="NCBI Taxonomy" id="3080276"/>
    <lineage>
        <taxon>Bacteria</taxon>
        <taxon>Pseudomonadati</taxon>
        <taxon>Pseudomonadota</taxon>
        <taxon>Betaproteobacteria</taxon>
        <taxon>Burkholderiales</taxon>
        <taxon>Oxalobacteraceae</taxon>
        <taxon>Noviherbaspirillum</taxon>
    </lineage>
</organism>
<dbReference type="RefSeq" id="WP_326509533.1">
    <property type="nucleotide sequence ID" value="NZ_JAWIIV010000039.1"/>
</dbReference>
<dbReference type="Gene3D" id="2.60.40.10">
    <property type="entry name" value="Immunoglobulins"/>
    <property type="match status" value="1"/>
</dbReference>
<protein>
    <submittedName>
        <fullName evidence="3">DUF4214 domain-containing protein</fullName>
    </submittedName>
</protein>
<dbReference type="InterPro" id="IPR015919">
    <property type="entry name" value="Cadherin-like_sf"/>
</dbReference>
<dbReference type="Gene3D" id="2.40.10.10">
    <property type="entry name" value="Trypsin-like serine proteases"/>
    <property type="match status" value="2"/>
</dbReference>
<comment type="caution">
    <text evidence="3">The sequence shown here is derived from an EMBL/GenBank/DDBJ whole genome shotgun (WGS) entry which is preliminary data.</text>
</comment>
<dbReference type="InterPro" id="IPR009003">
    <property type="entry name" value="Peptidase_S1_PA"/>
</dbReference>
<dbReference type="EMBL" id="JAWIIV010000039">
    <property type="protein sequence ID" value="MEC4722907.1"/>
    <property type="molecule type" value="Genomic_DNA"/>
</dbReference>
<evidence type="ECO:0000313" key="3">
    <source>
        <dbReference type="EMBL" id="MEC4722907.1"/>
    </source>
</evidence>
<dbReference type="PANTHER" id="PTHR15462:SF8">
    <property type="entry name" value="SERINE PROTEASE"/>
    <property type="match status" value="1"/>
</dbReference>
<dbReference type="SMART" id="SM00736">
    <property type="entry name" value="CADG"/>
    <property type="match status" value="1"/>
</dbReference>
<name>A0ABU6JI93_9BURK</name>
<keyword evidence="1" id="KW-0732">Signal</keyword>
<accession>A0ABU6JI93</accession>
<reference evidence="3 4" key="1">
    <citation type="submission" date="2023-10" db="EMBL/GenBank/DDBJ databases">
        <title>Noviherbaspirillum sp. CPCC 100848 genome assembly.</title>
        <authorList>
            <person name="Li X.Y."/>
            <person name="Fang X.M."/>
        </authorList>
    </citation>
    <scope>NUCLEOTIDE SEQUENCE [LARGE SCALE GENOMIC DNA]</scope>
    <source>
        <strain evidence="3 4">CPCC 100848</strain>
    </source>
</reference>
<dbReference type="Pfam" id="PF13946">
    <property type="entry name" value="DUF4214"/>
    <property type="match status" value="1"/>
</dbReference>
<dbReference type="PANTHER" id="PTHR15462">
    <property type="entry name" value="SERINE PROTEASE"/>
    <property type="match status" value="1"/>
</dbReference>
<proteinExistence type="predicted"/>
<gene>
    <name evidence="3" type="ORF">RY831_27490</name>
</gene>
<dbReference type="InterPro" id="IPR006644">
    <property type="entry name" value="Cadg"/>
</dbReference>
<evidence type="ECO:0000313" key="4">
    <source>
        <dbReference type="Proteomes" id="UP001352263"/>
    </source>
</evidence>
<evidence type="ECO:0000259" key="2">
    <source>
        <dbReference type="SMART" id="SM00736"/>
    </source>
</evidence>
<keyword evidence="4" id="KW-1185">Reference proteome</keyword>
<dbReference type="InterPro" id="IPR011049">
    <property type="entry name" value="Serralysin-like_metalloprot_C"/>
</dbReference>
<dbReference type="InterPro" id="IPR043504">
    <property type="entry name" value="Peptidase_S1_PA_chymotrypsin"/>
</dbReference>
<feature type="domain" description="Dystroglycan-type cadherin-like" evidence="2">
    <location>
        <begin position="240"/>
        <end position="346"/>
    </location>
</feature>
<dbReference type="InterPro" id="IPR013783">
    <property type="entry name" value="Ig-like_fold"/>
</dbReference>
<dbReference type="Proteomes" id="UP001352263">
    <property type="component" value="Unassembled WGS sequence"/>
</dbReference>
<dbReference type="SUPFAM" id="SSF51120">
    <property type="entry name" value="beta-Roll"/>
    <property type="match status" value="1"/>
</dbReference>